<comment type="caution">
    <text evidence="2">The sequence shown here is derived from an EMBL/GenBank/DDBJ whole genome shotgun (WGS) entry which is preliminary data.</text>
</comment>
<accession>A0A6A4C2T2</accession>
<evidence type="ECO:0000313" key="2">
    <source>
        <dbReference type="EMBL" id="KAE9284401.1"/>
    </source>
</evidence>
<name>A0A6A4C2T2_9STRA</name>
<dbReference type="Proteomes" id="UP000429607">
    <property type="component" value="Unassembled WGS sequence"/>
</dbReference>
<dbReference type="EMBL" id="QXFV01003365">
    <property type="protein sequence ID" value="KAE8977429.1"/>
    <property type="molecule type" value="Genomic_DNA"/>
</dbReference>
<dbReference type="InterPro" id="IPR027417">
    <property type="entry name" value="P-loop_NTPase"/>
</dbReference>
<dbReference type="Gene3D" id="3.40.50.300">
    <property type="entry name" value="P-loop containing nucleotide triphosphate hydrolases"/>
    <property type="match status" value="1"/>
</dbReference>
<dbReference type="SUPFAM" id="SSF52540">
    <property type="entry name" value="P-loop containing nucleoside triphosphate hydrolases"/>
    <property type="match status" value="1"/>
</dbReference>
<evidence type="ECO:0000313" key="3">
    <source>
        <dbReference type="Proteomes" id="UP000429607"/>
    </source>
</evidence>
<keyword evidence="4" id="KW-1185">Reference proteome</keyword>
<proteinExistence type="predicted"/>
<dbReference type="AlphaFoldDB" id="A0A6A4C2T2"/>
<gene>
    <name evidence="1" type="ORF">PR001_g25128</name>
    <name evidence="2" type="ORF">PR003_g26864</name>
</gene>
<protein>
    <recommendedName>
        <fullName evidence="5">Zeta toxin domain-containing protein</fullName>
    </recommendedName>
</protein>
<dbReference type="Proteomes" id="UP000434957">
    <property type="component" value="Unassembled WGS sequence"/>
</dbReference>
<dbReference type="EMBL" id="QXFT01003586">
    <property type="protein sequence ID" value="KAE9284401.1"/>
    <property type="molecule type" value="Genomic_DNA"/>
</dbReference>
<dbReference type="PANTHER" id="PTHR13308">
    <property type="entry name" value="NEDD4-BINDING PROTEIN 2-LIKE 1"/>
    <property type="match status" value="1"/>
</dbReference>
<evidence type="ECO:0000313" key="4">
    <source>
        <dbReference type="Proteomes" id="UP000434957"/>
    </source>
</evidence>
<dbReference type="PANTHER" id="PTHR13308:SF40">
    <property type="entry name" value="NEDD4-BINDING PROTEIN 2-LIKE 1"/>
    <property type="match status" value="1"/>
</dbReference>
<evidence type="ECO:0000313" key="1">
    <source>
        <dbReference type="EMBL" id="KAE8977429.1"/>
    </source>
</evidence>
<reference evidence="2 4" key="1">
    <citation type="submission" date="2018-08" db="EMBL/GenBank/DDBJ databases">
        <title>Genomic investigation of the strawberry pathogen Phytophthora fragariae indicates pathogenicity is determined by transcriptional variation in three key races.</title>
        <authorList>
            <person name="Adams T.M."/>
            <person name="Armitage A.D."/>
            <person name="Sobczyk M.K."/>
            <person name="Bates H.J."/>
            <person name="Dunwell J.M."/>
            <person name="Nellist C.F."/>
            <person name="Harrison R.J."/>
        </authorList>
    </citation>
    <scope>NUCLEOTIDE SEQUENCE [LARGE SCALE GENOMIC DNA]</scope>
    <source>
        <strain evidence="1 3">SCRP249</strain>
        <strain evidence="2 4">SCRP333</strain>
    </source>
</reference>
<evidence type="ECO:0008006" key="5">
    <source>
        <dbReference type="Google" id="ProtNLM"/>
    </source>
</evidence>
<organism evidence="2 4">
    <name type="scientific">Phytophthora rubi</name>
    <dbReference type="NCBI Taxonomy" id="129364"/>
    <lineage>
        <taxon>Eukaryota</taxon>
        <taxon>Sar</taxon>
        <taxon>Stramenopiles</taxon>
        <taxon>Oomycota</taxon>
        <taxon>Peronosporomycetes</taxon>
        <taxon>Peronosporales</taxon>
        <taxon>Peronosporaceae</taxon>
        <taxon>Phytophthora</taxon>
    </lineage>
</organism>
<dbReference type="Pfam" id="PF13671">
    <property type="entry name" value="AAA_33"/>
    <property type="match status" value="1"/>
</dbReference>
<sequence length="142" mass="16590">MERKAYQVVDDYRAHREDYREHMDHAPRLFLIMRGLPESGKSAFAQEVARYTDQVGLHTLICSADNFFQRGGGYVFDRSRLHEAHETCYTQCREALERDLDRGVDIVIVDNTNLREHEFERYLDLHILCLSPILAGWAVKSC</sequence>
<dbReference type="InterPro" id="IPR026302">
    <property type="entry name" value="NEDD4-bd_p2"/>
</dbReference>